<evidence type="ECO:0000256" key="4">
    <source>
        <dbReference type="HAMAP-Rule" id="MF_01401"/>
    </source>
</evidence>
<evidence type="ECO:0000256" key="5">
    <source>
        <dbReference type="SAM" id="SignalP"/>
    </source>
</evidence>
<dbReference type="Gene3D" id="3.30.1060.10">
    <property type="entry name" value="Peptide methionine sulphoxide reductase MsrA"/>
    <property type="match status" value="1"/>
</dbReference>
<keyword evidence="8" id="KW-1185">Reference proteome</keyword>
<dbReference type="AlphaFoldDB" id="A0A927F7A3"/>
<comment type="caution">
    <text evidence="7">The sequence shown here is derived from an EMBL/GenBank/DDBJ whole genome shotgun (WGS) entry which is preliminary data.</text>
</comment>
<organism evidence="7 8">
    <name type="scientific">Pelagicoccus enzymogenes</name>
    <dbReference type="NCBI Taxonomy" id="2773457"/>
    <lineage>
        <taxon>Bacteria</taxon>
        <taxon>Pseudomonadati</taxon>
        <taxon>Verrucomicrobiota</taxon>
        <taxon>Opitutia</taxon>
        <taxon>Puniceicoccales</taxon>
        <taxon>Pelagicoccaceae</taxon>
        <taxon>Pelagicoccus</taxon>
    </lineage>
</organism>
<dbReference type="Pfam" id="PF01625">
    <property type="entry name" value="PMSR"/>
    <property type="match status" value="1"/>
</dbReference>
<dbReference type="EMBL" id="JACYFG010000007">
    <property type="protein sequence ID" value="MBD5779275.1"/>
    <property type="molecule type" value="Genomic_DNA"/>
</dbReference>
<reference evidence="7" key="1">
    <citation type="submission" date="2020-09" db="EMBL/GenBank/DDBJ databases">
        <title>Pelagicoccus enzymogenes sp. nov. with an EPS production, isolated from marine sediment.</title>
        <authorList>
            <person name="Feng X."/>
        </authorList>
    </citation>
    <scope>NUCLEOTIDE SEQUENCE</scope>
    <source>
        <strain evidence="7">NFK12</strain>
    </source>
</reference>
<comment type="catalytic activity">
    <reaction evidence="3 4">
        <text>[thioredoxin]-disulfide + L-methionine + H2O = L-methionine (S)-S-oxide + [thioredoxin]-dithiol</text>
        <dbReference type="Rhea" id="RHEA:19993"/>
        <dbReference type="Rhea" id="RHEA-COMP:10698"/>
        <dbReference type="Rhea" id="RHEA-COMP:10700"/>
        <dbReference type="ChEBI" id="CHEBI:15377"/>
        <dbReference type="ChEBI" id="CHEBI:29950"/>
        <dbReference type="ChEBI" id="CHEBI:50058"/>
        <dbReference type="ChEBI" id="CHEBI:57844"/>
        <dbReference type="ChEBI" id="CHEBI:58772"/>
        <dbReference type="EC" id="1.8.4.11"/>
    </reaction>
</comment>
<evidence type="ECO:0000256" key="1">
    <source>
        <dbReference type="ARBA" id="ARBA00023002"/>
    </source>
</evidence>
<comment type="catalytic activity">
    <reaction evidence="2 4">
        <text>L-methionyl-[protein] + [thioredoxin]-disulfide + H2O = L-methionyl-(S)-S-oxide-[protein] + [thioredoxin]-dithiol</text>
        <dbReference type="Rhea" id="RHEA:14217"/>
        <dbReference type="Rhea" id="RHEA-COMP:10698"/>
        <dbReference type="Rhea" id="RHEA-COMP:10700"/>
        <dbReference type="Rhea" id="RHEA-COMP:12313"/>
        <dbReference type="Rhea" id="RHEA-COMP:12315"/>
        <dbReference type="ChEBI" id="CHEBI:15377"/>
        <dbReference type="ChEBI" id="CHEBI:16044"/>
        <dbReference type="ChEBI" id="CHEBI:29950"/>
        <dbReference type="ChEBI" id="CHEBI:44120"/>
        <dbReference type="ChEBI" id="CHEBI:50058"/>
        <dbReference type="EC" id="1.8.4.11"/>
    </reaction>
</comment>
<dbReference type="PANTHER" id="PTHR43774:SF1">
    <property type="entry name" value="PEPTIDE METHIONINE SULFOXIDE REDUCTASE MSRA 2"/>
    <property type="match status" value="1"/>
</dbReference>
<dbReference type="Proteomes" id="UP000622317">
    <property type="component" value="Unassembled WGS sequence"/>
</dbReference>
<comment type="function">
    <text evidence="4">Has an important function as a repair enzyme for proteins that have been inactivated by oxidation. Catalyzes the reversible oxidation-reduction of methionine sulfoxide in proteins to methionine.</text>
</comment>
<evidence type="ECO:0000256" key="2">
    <source>
        <dbReference type="ARBA" id="ARBA00047806"/>
    </source>
</evidence>
<keyword evidence="5" id="KW-0732">Signal</keyword>
<dbReference type="GO" id="GO:0008113">
    <property type="term" value="F:peptide-methionine (S)-S-oxide reductase activity"/>
    <property type="evidence" value="ECO:0007669"/>
    <property type="project" value="UniProtKB-UniRule"/>
</dbReference>
<evidence type="ECO:0000259" key="6">
    <source>
        <dbReference type="Pfam" id="PF01625"/>
    </source>
</evidence>
<dbReference type="RefSeq" id="WP_191616408.1">
    <property type="nucleotide sequence ID" value="NZ_JACYFG010000007.1"/>
</dbReference>
<comment type="similarity">
    <text evidence="4">Belongs to the MsrA Met sulfoxide reductase family.</text>
</comment>
<dbReference type="InterPro" id="IPR002569">
    <property type="entry name" value="Met_Sox_Rdtase_MsrA_dom"/>
</dbReference>
<sequence>MRKRIALALGLHLISSTLMATDPTESKELETITLGAGCFWCVEAVYQRLDGVESAVSGYMGGHVENPTYKAVTTGRTGHAEVIQVKFDPKVTDLRTLIDFFWEAHDPTTLNRQGADVGTQYRSAIFYESEEQKQVAEASLAAAAKKFSRPIVTEITPASTFYEAEDYHQEYYELNKSYPYCRAVITPKLKKLGLE</sequence>
<protein>
    <recommendedName>
        <fullName evidence="4">Peptide methionine sulfoxide reductase MsrA</fullName>
        <shortName evidence="4">Protein-methionine-S-oxide reductase</shortName>
        <ecNumber evidence="4">1.8.4.11</ecNumber>
    </recommendedName>
    <alternativeName>
        <fullName evidence="4">Peptide-methionine (S)-S-oxide reductase</fullName>
        <shortName evidence="4">Peptide Met(O) reductase</shortName>
    </alternativeName>
</protein>
<evidence type="ECO:0000313" key="7">
    <source>
        <dbReference type="EMBL" id="MBD5779275.1"/>
    </source>
</evidence>
<feature type="active site" evidence="4">
    <location>
        <position position="38"/>
    </location>
</feature>
<accession>A0A927F7A3</accession>
<feature type="domain" description="Peptide methionine sulphoxide reductase MsrA" evidence="6">
    <location>
        <begin position="31"/>
        <end position="181"/>
    </location>
</feature>
<dbReference type="SUPFAM" id="SSF55068">
    <property type="entry name" value="Peptide methionine sulfoxide reductase"/>
    <property type="match status" value="1"/>
</dbReference>
<dbReference type="PANTHER" id="PTHR43774">
    <property type="entry name" value="PEPTIDE METHIONINE SULFOXIDE REDUCTASE"/>
    <property type="match status" value="1"/>
</dbReference>
<feature type="chain" id="PRO_5036904301" description="Peptide methionine sulfoxide reductase MsrA" evidence="5">
    <location>
        <begin position="21"/>
        <end position="195"/>
    </location>
</feature>
<keyword evidence="1 4" id="KW-0560">Oxidoreductase</keyword>
<name>A0A927F7A3_9BACT</name>
<proteinExistence type="inferred from homology"/>
<dbReference type="EC" id="1.8.4.11" evidence="4"/>
<evidence type="ECO:0000313" key="8">
    <source>
        <dbReference type="Proteomes" id="UP000622317"/>
    </source>
</evidence>
<evidence type="ECO:0000256" key="3">
    <source>
        <dbReference type="ARBA" id="ARBA00048782"/>
    </source>
</evidence>
<feature type="signal peptide" evidence="5">
    <location>
        <begin position="1"/>
        <end position="20"/>
    </location>
</feature>
<dbReference type="HAMAP" id="MF_01401">
    <property type="entry name" value="MsrA"/>
    <property type="match status" value="1"/>
</dbReference>
<dbReference type="NCBIfam" id="TIGR00401">
    <property type="entry name" value="msrA"/>
    <property type="match status" value="1"/>
</dbReference>
<dbReference type="InterPro" id="IPR036509">
    <property type="entry name" value="Met_Sox_Rdtase_MsrA_sf"/>
</dbReference>
<gene>
    <name evidence="4 7" type="primary">msrA</name>
    <name evidence="7" type="ORF">IEN85_07200</name>
</gene>